<gene>
    <name evidence="2" type="ORF">EB796_015993</name>
</gene>
<name>A0A7J7JHC2_BUGNE</name>
<reference evidence="2" key="1">
    <citation type="submission" date="2020-06" db="EMBL/GenBank/DDBJ databases">
        <title>Draft genome of Bugula neritina, a colonial animal packing powerful symbionts and potential medicines.</title>
        <authorList>
            <person name="Rayko M."/>
        </authorList>
    </citation>
    <scope>NUCLEOTIDE SEQUENCE [LARGE SCALE GENOMIC DNA]</scope>
    <source>
        <strain evidence="2">Kwan_BN1</strain>
    </source>
</reference>
<evidence type="ECO:0000256" key="1">
    <source>
        <dbReference type="SAM" id="SignalP"/>
    </source>
</evidence>
<evidence type="ECO:0000313" key="3">
    <source>
        <dbReference type="Proteomes" id="UP000593567"/>
    </source>
</evidence>
<keyword evidence="1" id="KW-0732">Signal</keyword>
<dbReference type="EMBL" id="VXIV02002437">
    <property type="protein sequence ID" value="KAF6025742.1"/>
    <property type="molecule type" value="Genomic_DNA"/>
</dbReference>
<dbReference type="AlphaFoldDB" id="A0A7J7JHC2"/>
<keyword evidence="3" id="KW-1185">Reference proteome</keyword>
<sequence>MTRNTLGIRIFSFTTIIISLGSGSQCCSDAMYFFMNLDLAQLFVPQHVNVNHIVVSKALRRPHGTLGSDTAANWQLFEGCAGAVSY</sequence>
<accession>A0A7J7JHC2</accession>
<evidence type="ECO:0008006" key="4">
    <source>
        <dbReference type="Google" id="ProtNLM"/>
    </source>
</evidence>
<comment type="caution">
    <text evidence="2">The sequence shown here is derived from an EMBL/GenBank/DDBJ whole genome shotgun (WGS) entry which is preliminary data.</text>
</comment>
<organism evidence="2 3">
    <name type="scientific">Bugula neritina</name>
    <name type="common">Brown bryozoan</name>
    <name type="synonym">Sertularia neritina</name>
    <dbReference type="NCBI Taxonomy" id="10212"/>
    <lineage>
        <taxon>Eukaryota</taxon>
        <taxon>Metazoa</taxon>
        <taxon>Spiralia</taxon>
        <taxon>Lophotrochozoa</taxon>
        <taxon>Bryozoa</taxon>
        <taxon>Gymnolaemata</taxon>
        <taxon>Cheilostomatida</taxon>
        <taxon>Flustrina</taxon>
        <taxon>Buguloidea</taxon>
        <taxon>Bugulidae</taxon>
        <taxon>Bugula</taxon>
    </lineage>
</organism>
<proteinExistence type="predicted"/>
<feature type="signal peptide" evidence="1">
    <location>
        <begin position="1"/>
        <end position="23"/>
    </location>
</feature>
<evidence type="ECO:0000313" key="2">
    <source>
        <dbReference type="EMBL" id="KAF6025742.1"/>
    </source>
</evidence>
<dbReference type="Proteomes" id="UP000593567">
    <property type="component" value="Unassembled WGS sequence"/>
</dbReference>
<protein>
    <recommendedName>
        <fullName evidence="4">Secreted protein</fullName>
    </recommendedName>
</protein>
<feature type="chain" id="PRO_5029502934" description="Secreted protein" evidence="1">
    <location>
        <begin position="24"/>
        <end position="86"/>
    </location>
</feature>